<evidence type="ECO:0000313" key="2">
    <source>
        <dbReference type="EMBL" id="TRS87103.1"/>
    </source>
</evidence>
<feature type="region of interest" description="Disordered" evidence="1">
    <location>
        <begin position="1"/>
        <end position="30"/>
    </location>
</feature>
<evidence type="ECO:0000256" key="1">
    <source>
        <dbReference type="SAM" id="MobiDB-lite"/>
    </source>
</evidence>
<gene>
    <name evidence="2" type="ORF">DNP18_25045</name>
</gene>
<protein>
    <submittedName>
        <fullName evidence="2">Sec-independent protein translocase TatB</fullName>
    </submittedName>
</protein>
<dbReference type="Proteomes" id="UP000319682">
    <property type="component" value="Unassembled WGS sequence"/>
</dbReference>
<sequence>PQPMEQPAPEKKPPRGGEESTGGGLWGDVT</sequence>
<evidence type="ECO:0000313" key="3">
    <source>
        <dbReference type="Proteomes" id="UP000319682"/>
    </source>
</evidence>
<organism evidence="2 3">
    <name type="scientific">Salmonella enterica subsp. enterica serovar Panama</name>
    <dbReference type="NCBI Taxonomy" id="29472"/>
    <lineage>
        <taxon>Bacteria</taxon>
        <taxon>Pseudomonadati</taxon>
        <taxon>Pseudomonadota</taxon>
        <taxon>Gammaproteobacteria</taxon>
        <taxon>Enterobacterales</taxon>
        <taxon>Enterobacteriaceae</taxon>
        <taxon>Salmonella</taxon>
    </lineage>
</organism>
<feature type="compositionally biased region" description="Basic and acidic residues" evidence="1">
    <location>
        <begin position="8"/>
        <end position="18"/>
    </location>
</feature>
<name>A0A6D2D5P5_SALET</name>
<feature type="compositionally biased region" description="Gly residues" evidence="1">
    <location>
        <begin position="19"/>
        <end position="30"/>
    </location>
</feature>
<dbReference type="AlphaFoldDB" id="A0A6D2D5P5"/>
<dbReference type="EMBL" id="QLHR01000068">
    <property type="protein sequence ID" value="TRS87103.1"/>
    <property type="molecule type" value="Genomic_DNA"/>
</dbReference>
<feature type="non-terminal residue" evidence="2">
    <location>
        <position position="1"/>
    </location>
</feature>
<reference evidence="2 3" key="1">
    <citation type="submission" date="2018-06" db="EMBL/GenBank/DDBJ databases">
        <title>Investigation of an outbreak of Salmonella Panama causing invasive infection in children in Taiwan.</title>
        <authorList>
            <person name="Feng Y."/>
            <person name="Chiu C.-H."/>
        </authorList>
    </citation>
    <scope>NUCLEOTIDE SEQUENCE [LARGE SCALE GENOMIC DNA]</scope>
    <source>
        <strain evidence="2 3">B79</strain>
    </source>
</reference>
<comment type="caution">
    <text evidence="2">The sequence shown here is derived from an EMBL/GenBank/DDBJ whole genome shotgun (WGS) entry which is preliminary data.</text>
</comment>
<proteinExistence type="predicted"/>
<accession>A0A6D2D5P5</accession>